<evidence type="ECO:0000313" key="10">
    <source>
        <dbReference type="Proteomes" id="UP000007819"/>
    </source>
</evidence>
<keyword evidence="10" id="KW-1185">Reference proteome</keyword>
<dbReference type="EnsemblMetazoa" id="XM_008185474.3">
    <property type="protein sequence ID" value="XP_008183696.1"/>
    <property type="gene ID" value="LOC100569509"/>
</dbReference>
<keyword evidence="4" id="KW-0067">ATP-binding</keyword>
<reference evidence="9" key="2">
    <citation type="submission" date="2022-06" db="UniProtKB">
        <authorList>
            <consortium name="EnsemblMetazoa"/>
        </authorList>
    </citation>
    <scope>IDENTIFICATION</scope>
</reference>
<keyword evidence="6 7" id="KW-0472">Membrane</keyword>
<feature type="transmembrane region" description="Helical" evidence="7">
    <location>
        <begin position="538"/>
        <end position="565"/>
    </location>
</feature>
<dbReference type="InterPro" id="IPR013525">
    <property type="entry name" value="ABC2_TM"/>
</dbReference>
<feature type="transmembrane region" description="Helical" evidence="7">
    <location>
        <begin position="577"/>
        <end position="597"/>
    </location>
</feature>
<feature type="domain" description="ABC transporter" evidence="8">
    <location>
        <begin position="23"/>
        <end position="244"/>
    </location>
</feature>
<dbReference type="AlphaFoldDB" id="A0A8R2B6G8"/>
<dbReference type="InterPro" id="IPR003593">
    <property type="entry name" value="AAA+_ATPase"/>
</dbReference>
<feature type="transmembrane region" description="Helical" evidence="7">
    <location>
        <begin position="604"/>
        <end position="625"/>
    </location>
</feature>
<dbReference type="KEGG" id="api:100569509"/>
<dbReference type="PANTHER" id="PTHR43038:SF3">
    <property type="entry name" value="ABC TRANSPORTER G FAMILY MEMBER 20 ISOFORM X1"/>
    <property type="match status" value="1"/>
</dbReference>
<keyword evidence="2 7" id="KW-0812">Transmembrane</keyword>
<protein>
    <recommendedName>
        <fullName evidence="8">ABC transporter domain-containing protein</fullName>
    </recommendedName>
</protein>
<dbReference type="GeneID" id="100569509"/>
<keyword evidence="3" id="KW-0547">Nucleotide-binding</keyword>
<dbReference type="InterPro" id="IPR017871">
    <property type="entry name" value="ABC_transporter-like_CS"/>
</dbReference>
<dbReference type="RefSeq" id="XP_008183696.1">
    <property type="nucleotide sequence ID" value="XM_008185474.2"/>
</dbReference>
<dbReference type="GO" id="GO:0005524">
    <property type="term" value="F:ATP binding"/>
    <property type="evidence" value="ECO:0007669"/>
    <property type="project" value="UniProtKB-KW"/>
</dbReference>
<evidence type="ECO:0000256" key="2">
    <source>
        <dbReference type="ARBA" id="ARBA00022692"/>
    </source>
</evidence>
<dbReference type="RefSeq" id="XP_003244962.1">
    <property type="nucleotide sequence ID" value="XM_003244914.3"/>
</dbReference>
<evidence type="ECO:0000259" key="8">
    <source>
        <dbReference type="PROSITE" id="PS50893"/>
    </source>
</evidence>
<name>A0A8R2B6G8_ACYPI</name>
<dbReference type="OrthoDB" id="8061355at2759"/>
<organism evidence="9 10">
    <name type="scientific">Acyrthosiphon pisum</name>
    <name type="common">Pea aphid</name>
    <dbReference type="NCBI Taxonomy" id="7029"/>
    <lineage>
        <taxon>Eukaryota</taxon>
        <taxon>Metazoa</taxon>
        <taxon>Ecdysozoa</taxon>
        <taxon>Arthropoda</taxon>
        <taxon>Hexapoda</taxon>
        <taxon>Insecta</taxon>
        <taxon>Pterygota</taxon>
        <taxon>Neoptera</taxon>
        <taxon>Paraneoptera</taxon>
        <taxon>Hemiptera</taxon>
        <taxon>Sternorrhyncha</taxon>
        <taxon>Aphidomorpha</taxon>
        <taxon>Aphidoidea</taxon>
        <taxon>Aphididae</taxon>
        <taxon>Macrosiphini</taxon>
        <taxon>Acyrthosiphon</taxon>
    </lineage>
</organism>
<comment type="subcellular location">
    <subcellularLocation>
        <location evidence="1">Membrane</location>
        <topology evidence="1">Multi-pass membrane protein</topology>
    </subcellularLocation>
</comment>
<dbReference type="InterPro" id="IPR027417">
    <property type="entry name" value="P-loop_NTPase"/>
</dbReference>
<dbReference type="CDD" id="cd03230">
    <property type="entry name" value="ABC_DR_subfamily_A"/>
    <property type="match status" value="1"/>
</dbReference>
<accession>A0A8R2B6G8</accession>
<reference evidence="10" key="1">
    <citation type="submission" date="2010-06" db="EMBL/GenBank/DDBJ databases">
        <authorList>
            <person name="Jiang H."/>
            <person name="Abraham K."/>
            <person name="Ali S."/>
            <person name="Alsbrooks S.L."/>
            <person name="Anim B.N."/>
            <person name="Anosike U.S."/>
            <person name="Attaway T."/>
            <person name="Bandaranaike D.P."/>
            <person name="Battles P.K."/>
            <person name="Bell S.N."/>
            <person name="Bell A.V."/>
            <person name="Beltran B."/>
            <person name="Bickham C."/>
            <person name="Bustamante Y."/>
            <person name="Caleb T."/>
            <person name="Canada A."/>
            <person name="Cardenas V."/>
            <person name="Carter K."/>
            <person name="Chacko J."/>
            <person name="Chandrabose M.N."/>
            <person name="Chavez D."/>
            <person name="Chavez A."/>
            <person name="Chen L."/>
            <person name="Chu H.-S."/>
            <person name="Claassen K.J."/>
            <person name="Cockrell R."/>
            <person name="Collins M."/>
            <person name="Cooper J.A."/>
            <person name="Cree A."/>
            <person name="Curry S.M."/>
            <person name="Da Y."/>
            <person name="Dao M.D."/>
            <person name="Das B."/>
            <person name="Davila M.-L."/>
            <person name="Davy-Carroll L."/>
            <person name="Denson S."/>
            <person name="Dinh H."/>
            <person name="Ebong V.E."/>
            <person name="Edwards J.R."/>
            <person name="Egan A."/>
            <person name="El-Daye J."/>
            <person name="Escobedo L."/>
            <person name="Fernandez S."/>
            <person name="Fernando P.R."/>
            <person name="Flagg N."/>
            <person name="Forbes L.D."/>
            <person name="Fowler R.G."/>
            <person name="Fu Q."/>
            <person name="Gabisi R.A."/>
            <person name="Ganer J."/>
            <person name="Garbino Pronczuk A."/>
            <person name="Garcia R.M."/>
            <person name="Garner T."/>
            <person name="Garrett T.E."/>
            <person name="Gonzalez D.A."/>
            <person name="Hamid H."/>
            <person name="Hawkins E.S."/>
            <person name="Hirani K."/>
            <person name="Hogues M.E."/>
            <person name="Hollins B."/>
            <person name="Hsiao C.-H."/>
            <person name="Jabil R."/>
            <person name="James M.L."/>
            <person name="Jhangiani S.N."/>
            <person name="Johnson B."/>
            <person name="Johnson Q."/>
            <person name="Joshi V."/>
            <person name="Kalu J.B."/>
            <person name="Kam C."/>
            <person name="Kashfia A."/>
            <person name="Keebler J."/>
            <person name="Kisamo H."/>
            <person name="Kovar C.L."/>
            <person name="Lago L.A."/>
            <person name="Lai C.-Y."/>
            <person name="Laidlaw J."/>
            <person name="Lara F."/>
            <person name="Le T.-K."/>
            <person name="Lee S.L."/>
            <person name="Legall F.H."/>
            <person name="Lemon S.J."/>
            <person name="Lewis L.R."/>
            <person name="Li B."/>
            <person name="Liu Y."/>
            <person name="Liu Y.-S."/>
            <person name="Lopez J."/>
            <person name="Lozado R.J."/>
            <person name="Lu J."/>
            <person name="Madu R.C."/>
            <person name="Maheshwari M."/>
            <person name="Maheshwari R."/>
            <person name="Malloy K."/>
            <person name="Martinez E."/>
            <person name="Mathew T."/>
            <person name="Mercado I.C."/>
            <person name="Mercado C."/>
            <person name="Meyer B."/>
            <person name="Montgomery K."/>
            <person name="Morgan M.B."/>
            <person name="Munidasa M."/>
            <person name="Nazareth L.V."/>
            <person name="Nelson J."/>
            <person name="Ng B.M."/>
            <person name="Nguyen N.B."/>
            <person name="Nguyen P.Q."/>
            <person name="Nguyen T."/>
            <person name="Obregon M."/>
            <person name="Okwuonu G.O."/>
            <person name="Onwere C.G."/>
            <person name="Orozco G."/>
            <person name="Parra A."/>
            <person name="Patel S."/>
            <person name="Patil S."/>
            <person name="Perez A."/>
            <person name="Perez Y."/>
            <person name="Pham C."/>
            <person name="Primus E.L."/>
            <person name="Pu L.-L."/>
            <person name="Puazo M."/>
            <person name="Qin X."/>
            <person name="Quiroz J.B."/>
            <person name="Reese J."/>
            <person name="Richards S."/>
            <person name="Rives C.M."/>
            <person name="Robberts R."/>
            <person name="Ruiz S.J."/>
            <person name="Ruiz M.J."/>
            <person name="Santibanez J."/>
            <person name="Schneider B.W."/>
            <person name="Sisson I."/>
            <person name="Smith M."/>
            <person name="Sodergren E."/>
            <person name="Song X.-Z."/>
            <person name="Song B.B."/>
            <person name="Summersgill H."/>
            <person name="Thelus R."/>
            <person name="Thornton R.D."/>
            <person name="Trejos Z.Y."/>
            <person name="Usmani K."/>
            <person name="Vattathil S."/>
            <person name="Villasana D."/>
            <person name="Walker D.L."/>
            <person name="Wang S."/>
            <person name="Wang K."/>
            <person name="White C.S."/>
            <person name="Williams A.C."/>
            <person name="Williamson J."/>
            <person name="Wilson K."/>
            <person name="Woghiren I.O."/>
            <person name="Woodworth J.R."/>
            <person name="Worley K.C."/>
            <person name="Wright R.A."/>
            <person name="Wu W."/>
            <person name="Young L."/>
            <person name="Zhang L."/>
            <person name="Zhang J."/>
            <person name="Zhu Y."/>
            <person name="Muzny D.M."/>
            <person name="Weinstock G."/>
            <person name="Gibbs R.A."/>
        </authorList>
    </citation>
    <scope>NUCLEOTIDE SEQUENCE [LARGE SCALE GENOMIC DNA]</scope>
    <source>
        <strain evidence="10">LSR1</strain>
    </source>
</reference>
<evidence type="ECO:0000256" key="5">
    <source>
        <dbReference type="ARBA" id="ARBA00022989"/>
    </source>
</evidence>
<sequence length="696" mass="78082">MEDIALGPSATLPQPQAKDEVCIEIRDAVKIYDRNNVVFRGLNMTVPKGKIYGLLGPSGCGKTTLLSCIVGRSELDSGHIMVKAFKREDIGYMPQDLNLHEHLTIAQTYKFYGVMLNMDKEQIAKRTKELSLLLELPSDNRLVETLSGGQQRRVSLGVALLHNPNILILDEPTVGLDPVLSHSIWNHLVSFAERGKTIIITTHYIEEARQAHTIGMMRGGILLAEDSPETLIARCNSATLEEAFLTLSYKQETSSNTQVNDSFKKLAAKKCSTKLKFDDGFFRLNRMSCLLYKNVSLLLQQKMFLLFLFLLPLVQTYFFNLAIGHDPKGLYIAVVNKEMQQRQPGECKPEYYKGCFLDNPDDVIMSCAYVDQIKTKSMNILYYDDVDTALKAVRKNDAWGLLYFPTNYTTSIAVRFVNASRTSDLDVELSTVQAWIDLSDQYIGNMVKANVIFGMQEYLGVALTKCNVSTKIGNTPISFKEPVYGSVNTTFIHYASAAILCLCCYYLPVLLTAGLILTEKKEGMMERMMVSGIKFPEVLMSTVIMQMIIHAIQTAISMYVMYIYFDNPYIGDHFPTVLILILLGMEGMIFGFFIGAICKDFIFAAYLGTGSNIMMSFTCGLIWPLEGAHYLLRLTGPLFPLTAPVKALLAVTAKGWSFDSEPVYMGLLSIFGWSSIMILAIFITSRINKDLWILRK</sequence>
<dbReference type="Pfam" id="PF00005">
    <property type="entry name" value="ABC_tran"/>
    <property type="match status" value="1"/>
</dbReference>
<evidence type="ECO:0000313" key="9">
    <source>
        <dbReference type="EnsemblMetazoa" id="XP_008183696.1"/>
    </source>
</evidence>
<keyword evidence="5 7" id="KW-1133">Transmembrane helix</keyword>
<dbReference type="SUPFAM" id="SSF52540">
    <property type="entry name" value="P-loop containing nucleoside triphosphate hydrolases"/>
    <property type="match status" value="1"/>
</dbReference>
<evidence type="ECO:0000256" key="3">
    <source>
        <dbReference type="ARBA" id="ARBA00022741"/>
    </source>
</evidence>
<evidence type="ECO:0000256" key="1">
    <source>
        <dbReference type="ARBA" id="ARBA00004141"/>
    </source>
</evidence>
<dbReference type="PROSITE" id="PS00211">
    <property type="entry name" value="ABC_TRANSPORTER_1"/>
    <property type="match status" value="1"/>
</dbReference>
<evidence type="ECO:0000256" key="4">
    <source>
        <dbReference type="ARBA" id="ARBA00022840"/>
    </source>
</evidence>
<dbReference type="Pfam" id="PF12698">
    <property type="entry name" value="ABC2_membrane_3"/>
    <property type="match status" value="1"/>
</dbReference>
<dbReference type="SMART" id="SM00382">
    <property type="entry name" value="AAA"/>
    <property type="match status" value="1"/>
</dbReference>
<dbReference type="GO" id="GO:0016887">
    <property type="term" value="F:ATP hydrolysis activity"/>
    <property type="evidence" value="ECO:0007669"/>
    <property type="project" value="InterPro"/>
</dbReference>
<dbReference type="GO" id="GO:0016020">
    <property type="term" value="C:membrane"/>
    <property type="evidence" value="ECO:0007669"/>
    <property type="project" value="UniProtKB-SubCell"/>
</dbReference>
<dbReference type="Gene3D" id="3.40.50.300">
    <property type="entry name" value="P-loop containing nucleotide triphosphate hydrolases"/>
    <property type="match status" value="1"/>
</dbReference>
<dbReference type="PANTHER" id="PTHR43038">
    <property type="entry name" value="ATP-BINDING CASSETTE, SUB-FAMILY H, MEMBER 1"/>
    <property type="match status" value="1"/>
</dbReference>
<proteinExistence type="predicted"/>
<evidence type="ECO:0000256" key="7">
    <source>
        <dbReference type="SAM" id="Phobius"/>
    </source>
</evidence>
<dbReference type="PROSITE" id="PS50893">
    <property type="entry name" value="ABC_TRANSPORTER_2"/>
    <property type="match status" value="1"/>
</dbReference>
<dbReference type="EnsemblMetazoa" id="XM_003244914.4">
    <property type="protein sequence ID" value="XP_003244962.1"/>
    <property type="gene ID" value="LOC100569509"/>
</dbReference>
<feature type="transmembrane region" description="Helical" evidence="7">
    <location>
        <begin position="491"/>
        <end position="517"/>
    </location>
</feature>
<dbReference type="Proteomes" id="UP000007819">
    <property type="component" value="Chromosome A1"/>
</dbReference>
<dbReference type="GO" id="GO:0140359">
    <property type="term" value="F:ABC-type transporter activity"/>
    <property type="evidence" value="ECO:0007669"/>
    <property type="project" value="InterPro"/>
</dbReference>
<feature type="transmembrane region" description="Helical" evidence="7">
    <location>
        <begin position="663"/>
        <end position="687"/>
    </location>
</feature>
<dbReference type="InterPro" id="IPR003439">
    <property type="entry name" value="ABC_transporter-like_ATP-bd"/>
</dbReference>
<evidence type="ECO:0000256" key="6">
    <source>
        <dbReference type="ARBA" id="ARBA00023136"/>
    </source>
</evidence>